<dbReference type="InterPro" id="IPR015797">
    <property type="entry name" value="NUDIX_hydrolase-like_dom_sf"/>
</dbReference>
<evidence type="ECO:0000313" key="3">
    <source>
        <dbReference type="Proteomes" id="UP001165679"/>
    </source>
</evidence>
<dbReference type="InterPro" id="IPR000086">
    <property type="entry name" value="NUDIX_hydrolase_dom"/>
</dbReference>
<keyword evidence="3" id="KW-1185">Reference proteome</keyword>
<sequence length="136" mass="14579">MDDPPAPVPGKGRKLSAGAVVVEPDGRVWLVEPTNHFGGYVRTFPKGRVEHGLSLRATAVREAFEETGLLVRLGRFLVDGVRTTTVTRYYLAERVGGTPVAMGWEAQAMWLAPCRRLAALAAAPADATILRALAAV</sequence>
<gene>
    <name evidence="2" type="ORF">OL599_19485</name>
</gene>
<protein>
    <submittedName>
        <fullName evidence="2">NUDIX hydrolase</fullName>
    </submittedName>
</protein>
<evidence type="ECO:0000259" key="1">
    <source>
        <dbReference type="PROSITE" id="PS51462"/>
    </source>
</evidence>
<proteinExistence type="predicted"/>
<comment type="caution">
    <text evidence="2">The sequence shown here is derived from an EMBL/GenBank/DDBJ whole genome shotgun (WGS) entry which is preliminary data.</text>
</comment>
<keyword evidence="2" id="KW-0378">Hydrolase</keyword>
<dbReference type="CDD" id="cd02883">
    <property type="entry name" value="NUDIX_Hydrolase"/>
    <property type="match status" value="1"/>
</dbReference>
<dbReference type="GO" id="GO:0016787">
    <property type="term" value="F:hydrolase activity"/>
    <property type="evidence" value="ECO:0007669"/>
    <property type="project" value="UniProtKB-KW"/>
</dbReference>
<dbReference type="Pfam" id="PF00293">
    <property type="entry name" value="NUDIX"/>
    <property type="match status" value="1"/>
</dbReference>
<evidence type="ECO:0000313" key="2">
    <source>
        <dbReference type="EMBL" id="MCW3476753.1"/>
    </source>
</evidence>
<feature type="domain" description="Nudix hydrolase" evidence="1">
    <location>
        <begin position="12"/>
        <end position="133"/>
    </location>
</feature>
<dbReference type="Proteomes" id="UP001165679">
    <property type="component" value="Unassembled WGS sequence"/>
</dbReference>
<reference evidence="2" key="1">
    <citation type="submission" date="2022-09" db="EMBL/GenBank/DDBJ databases">
        <title>Rhodovastum sp. nov. RN2-1 isolated from soil in Seongnam, South Korea.</title>
        <authorList>
            <person name="Le N.T."/>
        </authorList>
    </citation>
    <scope>NUCLEOTIDE SEQUENCE</scope>
    <source>
        <strain evidence="2">RN2-1</strain>
    </source>
</reference>
<accession>A0AA41YUD2</accession>
<dbReference type="Gene3D" id="3.90.79.10">
    <property type="entry name" value="Nucleoside Triphosphate Pyrophosphohydrolase"/>
    <property type="match status" value="1"/>
</dbReference>
<organism evidence="2 3">
    <name type="scientific">Limobrevibacterium gyesilva</name>
    <dbReference type="NCBI Taxonomy" id="2991712"/>
    <lineage>
        <taxon>Bacteria</taxon>
        <taxon>Pseudomonadati</taxon>
        <taxon>Pseudomonadota</taxon>
        <taxon>Alphaproteobacteria</taxon>
        <taxon>Acetobacterales</taxon>
        <taxon>Acetobacteraceae</taxon>
        <taxon>Limobrevibacterium</taxon>
    </lineage>
</organism>
<dbReference type="PROSITE" id="PS51462">
    <property type="entry name" value="NUDIX"/>
    <property type="match status" value="1"/>
</dbReference>
<dbReference type="SUPFAM" id="SSF55811">
    <property type="entry name" value="Nudix"/>
    <property type="match status" value="1"/>
</dbReference>
<reference evidence="2" key="2">
    <citation type="submission" date="2022-10" db="EMBL/GenBank/DDBJ databases">
        <authorList>
            <person name="Trinh H.N."/>
        </authorList>
    </citation>
    <scope>NUCLEOTIDE SEQUENCE</scope>
    <source>
        <strain evidence="2">RN2-1</strain>
    </source>
</reference>
<dbReference type="RefSeq" id="WP_264715584.1">
    <property type="nucleotide sequence ID" value="NZ_JAPDNT010000023.1"/>
</dbReference>
<dbReference type="EMBL" id="JAPDNT010000023">
    <property type="protein sequence ID" value="MCW3476753.1"/>
    <property type="molecule type" value="Genomic_DNA"/>
</dbReference>
<name>A0AA41YUD2_9PROT</name>
<dbReference type="AlphaFoldDB" id="A0AA41YUD2"/>